<dbReference type="AlphaFoldDB" id="A0A8T0JN88"/>
<evidence type="ECO:0000256" key="4">
    <source>
        <dbReference type="PROSITE-ProRule" id="PRU00023"/>
    </source>
</evidence>
<feature type="repeat" description="ANK" evidence="4">
    <location>
        <begin position="69"/>
        <end position="91"/>
    </location>
</feature>
<dbReference type="Gene3D" id="1.25.40.20">
    <property type="entry name" value="Ankyrin repeat-containing domain"/>
    <property type="match status" value="3"/>
</dbReference>
<keyword evidence="2" id="KW-0677">Repeat</keyword>
<protein>
    <submittedName>
        <fullName evidence="6">Uncharacterized protein</fullName>
    </submittedName>
</protein>
<dbReference type="InterPro" id="IPR036770">
    <property type="entry name" value="Ankyrin_rpt-contain_sf"/>
</dbReference>
<dbReference type="PROSITE" id="PS50297">
    <property type="entry name" value="ANK_REP_REGION"/>
    <property type="match status" value="3"/>
</dbReference>
<comment type="caution">
    <text evidence="6">The sequence shown here is derived from an EMBL/GenBank/DDBJ whole genome shotgun (WGS) entry which is preliminary data.</text>
</comment>
<keyword evidence="3 4" id="KW-0040">ANK repeat</keyword>
<organism evidence="6 7">
    <name type="scientific">Phaseolus angularis</name>
    <name type="common">Azuki bean</name>
    <name type="synonym">Vigna angularis</name>
    <dbReference type="NCBI Taxonomy" id="3914"/>
    <lineage>
        <taxon>Eukaryota</taxon>
        <taxon>Viridiplantae</taxon>
        <taxon>Streptophyta</taxon>
        <taxon>Embryophyta</taxon>
        <taxon>Tracheophyta</taxon>
        <taxon>Spermatophyta</taxon>
        <taxon>Magnoliopsida</taxon>
        <taxon>eudicotyledons</taxon>
        <taxon>Gunneridae</taxon>
        <taxon>Pentapetalae</taxon>
        <taxon>rosids</taxon>
        <taxon>fabids</taxon>
        <taxon>Fabales</taxon>
        <taxon>Fabaceae</taxon>
        <taxon>Papilionoideae</taxon>
        <taxon>50 kb inversion clade</taxon>
        <taxon>NPAAA clade</taxon>
        <taxon>indigoferoid/millettioid clade</taxon>
        <taxon>Phaseoleae</taxon>
        <taxon>Vigna</taxon>
    </lineage>
</organism>
<dbReference type="Pfam" id="PF13637">
    <property type="entry name" value="Ank_4"/>
    <property type="match status" value="1"/>
</dbReference>
<dbReference type="PANTHER" id="PTHR24198:SF165">
    <property type="entry name" value="ANKYRIN REPEAT-CONTAINING PROTEIN-RELATED"/>
    <property type="match status" value="1"/>
</dbReference>
<feature type="repeat" description="ANK" evidence="4">
    <location>
        <begin position="36"/>
        <end position="68"/>
    </location>
</feature>
<evidence type="ECO:0000313" key="6">
    <source>
        <dbReference type="EMBL" id="KAG2376383.1"/>
    </source>
</evidence>
<dbReference type="PROSITE" id="PS50088">
    <property type="entry name" value="ANK_REPEAT"/>
    <property type="match status" value="3"/>
</dbReference>
<gene>
    <name evidence="6" type="ORF">HKW66_Vig0154630</name>
</gene>
<dbReference type="SUPFAM" id="SSF48403">
    <property type="entry name" value="Ankyrin repeat"/>
    <property type="match status" value="1"/>
</dbReference>
<feature type="compositionally biased region" description="Basic residues" evidence="5">
    <location>
        <begin position="382"/>
        <end position="401"/>
    </location>
</feature>
<dbReference type="InterPro" id="IPR002110">
    <property type="entry name" value="Ankyrin_rpt"/>
</dbReference>
<evidence type="ECO:0000256" key="5">
    <source>
        <dbReference type="SAM" id="MobiDB-lite"/>
    </source>
</evidence>
<feature type="repeat" description="ANK" evidence="4">
    <location>
        <begin position="162"/>
        <end position="194"/>
    </location>
</feature>
<dbReference type="PANTHER" id="PTHR24198">
    <property type="entry name" value="ANKYRIN REPEAT AND PROTEIN KINASE DOMAIN-CONTAINING PROTEIN"/>
    <property type="match status" value="1"/>
</dbReference>
<dbReference type="GO" id="GO:0005886">
    <property type="term" value="C:plasma membrane"/>
    <property type="evidence" value="ECO:0007669"/>
    <property type="project" value="UniProtKB-SubCell"/>
</dbReference>
<evidence type="ECO:0000256" key="1">
    <source>
        <dbReference type="ARBA" id="ARBA00004413"/>
    </source>
</evidence>
<name>A0A8T0JN88_PHAAN</name>
<reference evidence="6 7" key="1">
    <citation type="submission" date="2020-05" db="EMBL/GenBank/DDBJ databases">
        <title>Vigna angularis (adzuki bean) Var. LongXiaoDou No. 4 denovo assembly.</title>
        <authorList>
            <person name="Xiang H."/>
        </authorList>
    </citation>
    <scope>NUCLEOTIDE SEQUENCE [LARGE SCALE GENOMIC DNA]</scope>
    <source>
        <tissue evidence="6">Leaf</tissue>
    </source>
</reference>
<feature type="compositionally biased region" description="Basic and acidic residues" evidence="5">
    <location>
        <begin position="366"/>
        <end position="381"/>
    </location>
</feature>
<dbReference type="Pfam" id="PF12796">
    <property type="entry name" value="Ank_2"/>
    <property type="match status" value="1"/>
</dbReference>
<evidence type="ECO:0000313" key="7">
    <source>
        <dbReference type="Proteomes" id="UP000743370"/>
    </source>
</evidence>
<sequence length="414" mass="46111">MDSVLHEAAAMDRIDVMEFMLEHSDEKLEVDSVDSEGRTLIHVATREGHARVIDLCVSMGGNPNRVDCKGKTPLHYTAWKGHVKVVECLLQCSDVKCVKDKEGRTTFCVVVESEESHAHRRLVDLLGLGDALMRAARVYDGRMKSVNVLLEHGAEVDIVDDAGYTPLHCAAEAGHLQLALFLITHGASQSHLKSFPYLATYPLHLFNSFQNQCGIVPGDCLVDEMRNETIQIQFNNNDKRNLNNYSEIDNISQLRAVAQKYQAITQNATPNLSVPELQSNCNIYLSSGRSPIVYGDLRKQKPLLTPYNVCGISLRGVRGRLQRLVVVEGTDPVPGVGLGGVVVLEDPPLDLRSSSTLLHTRNQHQQWKEAKGQGSGEEKVERKRKRRKKKTLNGDGKKRRVKDVVWGGVQLPRE</sequence>
<dbReference type="EMBL" id="JABFOF010000010">
    <property type="protein sequence ID" value="KAG2376383.1"/>
    <property type="molecule type" value="Genomic_DNA"/>
</dbReference>
<evidence type="ECO:0000256" key="2">
    <source>
        <dbReference type="ARBA" id="ARBA00022737"/>
    </source>
</evidence>
<dbReference type="PRINTS" id="PR01415">
    <property type="entry name" value="ANKYRIN"/>
</dbReference>
<proteinExistence type="predicted"/>
<feature type="region of interest" description="Disordered" evidence="5">
    <location>
        <begin position="365"/>
        <end position="414"/>
    </location>
</feature>
<dbReference type="Proteomes" id="UP000743370">
    <property type="component" value="Unassembled WGS sequence"/>
</dbReference>
<evidence type="ECO:0000256" key="3">
    <source>
        <dbReference type="ARBA" id="ARBA00023043"/>
    </source>
</evidence>
<accession>A0A8T0JN88</accession>
<comment type="subcellular location">
    <subcellularLocation>
        <location evidence="1">Cell membrane</location>
        <topology evidence="1">Peripheral membrane protein</topology>
        <orientation evidence="1">Cytoplasmic side</orientation>
    </subcellularLocation>
</comment>
<dbReference type="SMART" id="SM00248">
    <property type="entry name" value="ANK"/>
    <property type="match status" value="5"/>
</dbReference>